<keyword evidence="2" id="KW-1185">Reference proteome</keyword>
<protein>
    <recommendedName>
        <fullName evidence="3">DUF3828 domain-containing protein</fullName>
    </recommendedName>
</protein>
<evidence type="ECO:0008006" key="3">
    <source>
        <dbReference type="Google" id="ProtNLM"/>
    </source>
</evidence>
<dbReference type="PROSITE" id="PS51257">
    <property type="entry name" value="PROKAR_LIPOPROTEIN"/>
    <property type="match status" value="1"/>
</dbReference>
<dbReference type="EMBL" id="CP049916">
    <property type="protein sequence ID" value="QIO08745.1"/>
    <property type="molecule type" value="Genomic_DNA"/>
</dbReference>
<dbReference type="RefSeq" id="WP_166323786.1">
    <property type="nucleotide sequence ID" value="NZ_CP049916.1"/>
</dbReference>
<evidence type="ECO:0000313" key="2">
    <source>
        <dbReference type="Proteomes" id="UP000501939"/>
    </source>
</evidence>
<evidence type="ECO:0000313" key="1">
    <source>
        <dbReference type="EMBL" id="QIO08745.1"/>
    </source>
</evidence>
<reference evidence="1 2" key="1">
    <citation type="submission" date="2020-03" db="EMBL/GenBank/DDBJ databases">
        <authorList>
            <person name="Zhu W."/>
        </authorList>
    </citation>
    <scope>NUCLEOTIDE SEQUENCE [LARGE SCALE GENOMIC DNA]</scope>
    <source>
        <strain evidence="1 2">185</strain>
    </source>
</reference>
<gene>
    <name evidence="1" type="ORF">G8D99_06735</name>
</gene>
<proteinExistence type="predicted"/>
<dbReference type="Proteomes" id="UP000501939">
    <property type="component" value="Chromosome"/>
</dbReference>
<accession>A0A6G8S3M9</accession>
<organism evidence="1 2">
    <name type="scientific">Acinetobacter lanii</name>
    <dbReference type="NCBI Taxonomy" id="2715163"/>
    <lineage>
        <taxon>Bacteria</taxon>
        <taxon>Pseudomonadati</taxon>
        <taxon>Pseudomonadota</taxon>
        <taxon>Gammaproteobacteria</taxon>
        <taxon>Moraxellales</taxon>
        <taxon>Moraxellaceae</taxon>
        <taxon>Acinetobacter</taxon>
    </lineage>
</organism>
<sequence length="180" mass="20750">MKNKTGTSIQPIKSLMFIAVMSTFWVLSGCDSKQAQDHPVQDASVNHQAGLNKQDEMKCKSVQALLNDIYMNQIKVTDLNNAQLKHYFSDELVQLISKDNQCRADINGICNLEFNIFTDSQEFKFQNYDLNRLSKSQRYEIVMHAHNEQSRVEIEMTDSHCPKIANIYYKEGNLKHILSN</sequence>
<dbReference type="AlphaFoldDB" id="A0A6G8S3M9"/>
<dbReference type="KEGG" id="alj:G8D99_06735"/>
<name>A0A6G8S3M9_9GAMM</name>